<dbReference type="AlphaFoldDB" id="A0A3B1C4X8"/>
<protein>
    <submittedName>
        <fullName evidence="2">Uncharacterized protein</fullName>
    </submittedName>
</protein>
<keyword evidence="1" id="KW-0812">Transmembrane</keyword>
<dbReference type="EMBL" id="UOGA01000239">
    <property type="protein sequence ID" value="VAX23152.1"/>
    <property type="molecule type" value="Genomic_DNA"/>
</dbReference>
<keyword evidence="1" id="KW-1133">Transmembrane helix</keyword>
<name>A0A3B1C4X8_9ZZZZ</name>
<keyword evidence="1" id="KW-0472">Membrane</keyword>
<feature type="transmembrane region" description="Helical" evidence="1">
    <location>
        <begin position="6"/>
        <end position="22"/>
    </location>
</feature>
<evidence type="ECO:0000256" key="1">
    <source>
        <dbReference type="SAM" id="Phobius"/>
    </source>
</evidence>
<accession>A0A3B1C4X8</accession>
<gene>
    <name evidence="2" type="ORF">MNBD_NITROSPINAE04-649</name>
</gene>
<sequence length="56" mass="6485">MRSTLYLYLICLTISLLSPAIIDESKIKTTSRLIFSGGNNRVYKLYLYRISRLIAQ</sequence>
<reference evidence="2" key="1">
    <citation type="submission" date="2018-06" db="EMBL/GenBank/DDBJ databases">
        <authorList>
            <person name="Zhirakovskaya E."/>
        </authorList>
    </citation>
    <scope>NUCLEOTIDE SEQUENCE</scope>
</reference>
<organism evidence="2">
    <name type="scientific">hydrothermal vent metagenome</name>
    <dbReference type="NCBI Taxonomy" id="652676"/>
    <lineage>
        <taxon>unclassified sequences</taxon>
        <taxon>metagenomes</taxon>
        <taxon>ecological metagenomes</taxon>
    </lineage>
</organism>
<proteinExistence type="predicted"/>
<evidence type="ECO:0000313" key="2">
    <source>
        <dbReference type="EMBL" id="VAX23152.1"/>
    </source>
</evidence>